<evidence type="ECO:0000313" key="1">
    <source>
        <dbReference type="EMBL" id="KAF5314760.1"/>
    </source>
</evidence>
<gene>
    <name evidence="1" type="ORF">D9611_007176</name>
</gene>
<dbReference type="EMBL" id="JAACJK010000221">
    <property type="protein sequence ID" value="KAF5314760.1"/>
    <property type="molecule type" value="Genomic_DNA"/>
</dbReference>
<sequence length="262" mass="29971">MEVRVSARRLEAYPLGRGGELCGGRPRDVEGWGQVFDLWLVGSGGRIVDLWEDFGDSVVRRVTRPSEIVQRAVERNTHLFLQFTEFGSRKARDPFSKVLAVHIRRGDYEGHCVRLAKGNASFYGWSQLPWPPDRFKIDVGENGHEEGEYMKHCLPDVERIIGKIHATRDEWEKETVDLRAGHIDTLYILTNAHPEWVQDLKSRIYDKGRGWKVVTSHDLVFSDSQEKDVGMTIDMDLARRAAVFVGNGWSSLTSNVVHRRLT</sequence>
<dbReference type="AlphaFoldDB" id="A0A8H5B1B8"/>
<protein>
    <submittedName>
        <fullName evidence="1">Uncharacterized protein</fullName>
    </submittedName>
</protein>
<dbReference type="Gene3D" id="3.40.50.11350">
    <property type="match status" value="1"/>
</dbReference>
<comment type="caution">
    <text evidence="1">The sequence shown here is derived from an EMBL/GenBank/DDBJ whole genome shotgun (WGS) entry which is preliminary data.</text>
</comment>
<accession>A0A8H5B1B8</accession>
<organism evidence="1 2">
    <name type="scientific">Ephemerocybe angulata</name>
    <dbReference type="NCBI Taxonomy" id="980116"/>
    <lineage>
        <taxon>Eukaryota</taxon>
        <taxon>Fungi</taxon>
        <taxon>Dikarya</taxon>
        <taxon>Basidiomycota</taxon>
        <taxon>Agaricomycotina</taxon>
        <taxon>Agaricomycetes</taxon>
        <taxon>Agaricomycetidae</taxon>
        <taxon>Agaricales</taxon>
        <taxon>Agaricineae</taxon>
        <taxon>Psathyrellaceae</taxon>
        <taxon>Ephemerocybe</taxon>
    </lineage>
</organism>
<evidence type="ECO:0000313" key="2">
    <source>
        <dbReference type="Proteomes" id="UP000541558"/>
    </source>
</evidence>
<dbReference type="OrthoDB" id="2559662at2759"/>
<keyword evidence="2" id="KW-1185">Reference proteome</keyword>
<reference evidence="1 2" key="1">
    <citation type="journal article" date="2020" name="ISME J.">
        <title>Uncovering the hidden diversity of litter-decomposition mechanisms in mushroom-forming fungi.</title>
        <authorList>
            <person name="Floudas D."/>
            <person name="Bentzer J."/>
            <person name="Ahren D."/>
            <person name="Johansson T."/>
            <person name="Persson P."/>
            <person name="Tunlid A."/>
        </authorList>
    </citation>
    <scope>NUCLEOTIDE SEQUENCE [LARGE SCALE GENOMIC DNA]</scope>
    <source>
        <strain evidence="1 2">CBS 175.51</strain>
    </source>
</reference>
<proteinExistence type="predicted"/>
<name>A0A8H5B1B8_9AGAR</name>
<dbReference type="Proteomes" id="UP000541558">
    <property type="component" value="Unassembled WGS sequence"/>
</dbReference>
<dbReference type="CDD" id="cd11296">
    <property type="entry name" value="O-FucT_like"/>
    <property type="match status" value="1"/>
</dbReference>